<dbReference type="AlphaFoldDB" id="A0A0R3QAL6"/>
<keyword evidence="1" id="KW-0175">Coiled coil</keyword>
<organism evidence="4">
    <name type="scientific">Brugia timori</name>
    <dbReference type="NCBI Taxonomy" id="42155"/>
    <lineage>
        <taxon>Eukaryota</taxon>
        <taxon>Metazoa</taxon>
        <taxon>Ecdysozoa</taxon>
        <taxon>Nematoda</taxon>
        <taxon>Chromadorea</taxon>
        <taxon>Rhabditida</taxon>
        <taxon>Spirurina</taxon>
        <taxon>Spiruromorpha</taxon>
        <taxon>Filarioidea</taxon>
        <taxon>Onchocercidae</taxon>
        <taxon>Brugia</taxon>
    </lineage>
</organism>
<protein>
    <submittedName>
        <fullName evidence="4">C2 domain-containing protein</fullName>
    </submittedName>
</protein>
<evidence type="ECO:0000313" key="4">
    <source>
        <dbReference type="WBParaSite" id="BTMF_0000338501-mRNA-1"/>
    </source>
</evidence>
<name>A0A0R3QAL6_9BILA</name>
<dbReference type="EMBL" id="UZAG01002286">
    <property type="protein sequence ID" value="VDO13141.1"/>
    <property type="molecule type" value="Genomic_DNA"/>
</dbReference>
<sequence>MYKNNFYVTLPSNSSLHYYPDNTLAKYTTKLHRRIILDSTDWEVALVEIQYPTLFETITDSKDMWIQYSGKLPNGYYEMRKSILPQGIYDKEDSLAEKLNRELKDFEIKFQKDMNRFIVQYNSADVENVLMSNSIGQLLGFCLPNILKTNEQFTLPVEASKFLISVNQVNHKHDTIKETSTEDTNMIAEAPYPPKLTHCSPTHMYIYTDIIEPNLVGDCIAPLLRIVKVQKQTTDTNISTSFSNPYYLPVLKREFDTIEIHLRDDEGQLIPFISGKLNVRLHFRRVQNGF</sequence>
<gene>
    <name evidence="2" type="ORF">BTMF_LOCUS2697</name>
</gene>
<proteinExistence type="predicted"/>
<reference evidence="2 3" key="2">
    <citation type="submission" date="2018-11" db="EMBL/GenBank/DDBJ databases">
        <authorList>
            <consortium name="Pathogen Informatics"/>
        </authorList>
    </citation>
    <scope>NUCLEOTIDE SEQUENCE [LARGE SCALE GENOMIC DNA]</scope>
</reference>
<dbReference type="Proteomes" id="UP000280834">
    <property type="component" value="Unassembled WGS sequence"/>
</dbReference>
<reference evidence="4" key="1">
    <citation type="submission" date="2017-02" db="UniProtKB">
        <authorList>
            <consortium name="WormBaseParasite"/>
        </authorList>
    </citation>
    <scope>IDENTIFICATION</scope>
</reference>
<accession>A0A0R3QAL6</accession>
<evidence type="ECO:0000313" key="2">
    <source>
        <dbReference type="EMBL" id="VDO13141.1"/>
    </source>
</evidence>
<evidence type="ECO:0000313" key="3">
    <source>
        <dbReference type="Proteomes" id="UP000280834"/>
    </source>
</evidence>
<dbReference type="WBParaSite" id="BTMF_0000338501-mRNA-1">
    <property type="protein sequence ID" value="BTMF_0000338501-mRNA-1"/>
    <property type="gene ID" value="BTMF_0000338501"/>
</dbReference>
<evidence type="ECO:0000256" key="1">
    <source>
        <dbReference type="SAM" id="Coils"/>
    </source>
</evidence>
<keyword evidence="3" id="KW-1185">Reference proteome</keyword>
<feature type="coiled-coil region" evidence="1">
    <location>
        <begin position="89"/>
        <end position="116"/>
    </location>
</feature>